<gene>
    <name evidence="3" type="ORF">BFC17_03790</name>
</gene>
<accession>A0A1E8FBU0</accession>
<name>A0A1E8FBU0_9ALTE</name>
<proteinExistence type="predicted"/>
<evidence type="ECO:0000313" key="3">
    <source>
        <dbReference type="EMBL" id="OFI33394.1"/>
    </source>
</evidence>
<sequence length="353" mass="39729">MNNFLTRFIPQSASRKTLATALVAAFLTTACTASAEKPTAPQVSVSKETPSFLTTIDFKNPEWNRDTYARLDGDLDPTKEKVGWLKGKVFGVRPNEPVRELFIMEGFSFTRTKKLADGSIRRMLREVVFYKDPKTGEILETWDNPYTGETVRVVPIANDPYNFTISAYKQQANAYAGTNMGKPEKEPFLLDWEEGPNDTIILNTGINLFYPNRLQPAKWVRESAGTFNRVSEQFIYVFKKEDVENPNMTHIPAIGSWSRITPWLPWMLMGQAEGHISYFSTFTTLPGGLDELPADIREAARAIDPKFLAAPLEDYGPNESSLEAYATEQTPAPVPEGWEPPKAPEAPVWPPKR</sequence>
<organism evidence="3 4">
    <name type="scientific">Alteromonas lipolytica</name>
    <dbReference type="NCBI Taxonomy" id="1856405"/>
    <lineage>
        <taxon>Bacteria</taxon>
        <taxon>Pseudomonadati</taxon>
        <taxon>Pseudomonadota</taxon>
        <taxon>Gammaproteobacteria</taxon>
        <taxon>Alteromonadales</taxon>
        <taxon>Alteromonadaceae</taxon>
        <taxon>Alteromonas/Salinimonas group</taxon>
        <taxon>Alteromonas</taxon>
    </lineage>
</organism>
<dbReference type="InterPro" id="IPR014990">
    <property type="entry name" value="DUF1838"/>
</dbReference>
<feature type="signal peptide" evidence="2">
    <location>
        <begin position="1"/>
        <end position="35"/>
    </location>
</feature>
<comment type="caution">
    <text evidence="3">The sequence shown here is derived from an EMBL/GenBank/DDBJ whole genome shotgun (WGS) entry which is preliminary data.</text>
</comment>
<evidence type="ECO:0000313" key="4">
    <source>
        <dbReference type="Proteomes" id="UP000176037"/>
    </source>
</evidence>
<protein>
    <recommendedName>
        <fullName evidence="5">DUF1838 domain-containing protein</fullName>
    </recommendedName>
</protein>
<evidence type="ECO:0000256" key="1">
    <source>
        <dbReference type="SAM" id="MobiDB-lite"/>
    </source>
</evidence>
<evidence type="ECO:0000256" key="2">
    <source>
        <dbReference type="SAM" id="SignalP"/>
    </source>
</evidence>
<keyword evidence="4" id="KW-1185">Reference proteome</keyword>
<dbReference type="STRING" id="1856405.BFC17_03790"/>
<dbReference type="Proteomes" id="UP000176037">
    <property type="component" value="Unassembled WGS sequence"/>
</dbReference>
<dbReference type="RefSeq" id="WP_070177770.1">
    <property type="nucleotide sequence ID" value="NZ_BMJR01000002.1"/>
</dbReference>
<dbReference type="OrthoDB" id="1490196at2"/>
<feature type="chain" id="PRO_5009214091" description="DUF1838 domain-containing protein" evidence="2">
    <location>
        <begin position="36"/>
        <end position="353"/>
    </location>
</feature>
<dbReference type="PROSITE" id="PS51257">
    <property type="entry name" value="PROKAR_LIPOPROTEIN"/>
    <property type="match status" value="1"/>
</dbReference>
<feature type="region of interest" description="Disordered" evidence="1">
    <location>
        <begin position="311"/>
        <end position="353"/>
    </location>
</feature>
<dbReference type="AlphaFoldDB" id="A0A1E8FBU0"/>
<dbReference type="EMBL" id="MJIC01000015">
    <property type="protein sequence ID" value="OFI33394.1"/>
    <property type="molecule type" value="Genomic_DNA"/>
</dbReference>
<dbReference type="Pfam" id="PF08894">
    <property type="entry name" value="DUF1838"/>
    <property type="match status" value="1"/>
</dbReference>
<reference evidence="3 4" key="1">
    <citation type="submission" date="2016-09" db="EMBL/GenBank/DDBJ databases">
        <title>Alteromonas lipolytica, a new species isolated from sea water.</title>
        <authorList>
            <person name="Wu Y.-H."/>
            <person name="Cheng H."/>
            <person name="Xu X.-W."/>
        </authorList>
    </citation>
    <scope>NUCLEOTIDE SEQUENCE [LARGE SCALE GENOMIC DNA]</scope>
    <source>
        <strain evidence="3 4">JW12</strain>
    </source>
</reference>
<evidence type="ECO:0008006" key="5">
    <source>
        <dbReference type="Google" id="ProtNLM"/>
    </source>
</evidence>
<feature type="compositionally biased region" description="Pro residues" evidence="1">
    <location>
        <begin position="341"/>
        <end position="353"/>
    </location>
</feature>
<keyword evidence="2" id="KW-0732">Signal</keyword>